<organism evidence="1 2">
    <name type="scientific">Prymnesium parvum</name>
    <name type="common">Toxic golden alga</name>
    <dbReference type="NCBI Taxonomy" id="97485"/>
    <lineage>
        <taxon>Eukaryota</taxon>
        <taxon>Haptista</taxon>
        <taxon>Haptophyta</taxon>
        <taxon>Prymnesiophyceae</taxon>
        <taxon>Prymnesiales</taxon>
        <taxon>Prymnesiaceae</taxon>
        <taxon>Prymnesium</taxon>
    </lineage>
</organism>
<proteinExistence type="predicted"/>
<evidence type="ECO:0000313" key="2">
    <source>
        <dbReference type="Proteomes" id="UP001515480"/>
    </source>
</evidence>
<protein>
    <recommendedName>
        <fullName evidence="3">Histone acetyltransferase</fullName>
    </recommendedName>
</protein>
<accession>A0AB34ISB8</accession>
<evidence type="ECO:0000313" key="1">
    <source>
        <dbReference type="EMBL" id="KAL1504377.1"/>
    </source>
</evidence>
<gene>
    <name evidence="1" type="ORF">AB1Y20_010783</name>
</gene>
<dbReference type="Proteomes" id="UP001515480">
    <property type="component" value="Unassembled WGS sequence"/>
</dbReference>
<comment type="caution">
    <text evidence="1">The sequence shown here is derived from an EMBL/GenBank/DDBJ whole genome shotgun (WGS) entry which is preliminary data.</text>
</comment>
<sequence>MAKVADQDILNKRSNSRRTFAPRSTSPPTEPGELLIFDAYGPIAAQSVLDGSHYEFECVCACTGYGYEAATHALTQERWLAFVAGVLANERAIGHTVKRIRFDRVPNLHADSFQNAIHVQFQIVMVEFAARHEGVGAAEQRNDMKQRIASDDKMAECCKATADVVQVQTDLGIQEYRVPATHLARERAPDALEWRRADEAALHVLLNTPSRDGRRNVLVPVSKPISLGQPIIPSVLQRRIIKTDPVTKRLIKRKSRLCVSGDRQKIIQQNTGTYLPRQTHAEAADDLLIKTVVAVSAGTPVSPPMRRVKLDIGNAYGRAIRRRPIMWMGLGRSLARQSEAGEELCLEAHTPAYGEEPSGDEWDATFDHDTKLTGWQSAEAVPALYYFNLPGDKGRAYFIRVVDDVLLTYPPEGRSVAENTIASFKKFYHDDVSVEWDPTSFVGYAIFWTTPRPALSR</sequence>
<keyword evidence="2" id="KW-1185">Reference proteome</keyword>
<name>A0AB34ISB8_PRYPA</name>
<evidence type="ECO:0008006" key="3">
    <source>
        <dbReference type="Google" id="ProtNLM"/>
    </source>
</evidence>
<dbReference type="AlphaFoldDB" id="A0AB34ISB8"/>
<dbReference type="EMBL" id="JBGBPQ010000020">
    <property type="protein sequence ID" value="KAL1504377.1"/>
    <property type="molecule type" value="Genomic_DNA"/>
</dbReference>
<reference evidence="1 2" key="1">
    <citation type="journal article" date="2024" name="Science">
        <title>Giant polyketide synthase enzymes in the biosynthesis of giant marine polyether toxins.</title>
        <authorList>
            <person name="Fallon T.R."/>
            <person name="Shende V.V."/>
            <person name="Wierzbicki I.H."/>
            <person name="Pendleton A.L."/>
            <person name="Watervoot N.F."/>
            <person name="Auber R.P."/>
            <person name="Gonzalez D.J."/>
            <person name="Wisecaver J.H."/>
            <person name="Moore B.S."/>
        </authorList>
    </citation>
    <scope>NUCLEOTIDE SEQUENCE [LARGE SCALE GENOMIC DNA]</scope>
    <source>
        <strain evidence="1 2">12B1</strain>
    </source>
</reference>